<dbReference type="EMBL" id="FO082054">
    <property type="protein sequence ID" value="CCE88701.1"/>
    <property type="molecule type" value="Genomic_DNA"/>
</dbReference>
<dbReference type="HOGENOM" id="CLU_040939_0_0_1"/>
<dbReference type="PANTHER" id="PTHR45849">
    <property type="entry name" value="FACT COMPLEX SUBUNIT SSRP1"/>
    <property type="match status" value="1"/>
</dbReference>
<dbReference type="FunCoup" id="G8YKW7">
    <property type="interactions" value="238"/>
</dbReference>
<keyword evidence="8" id="KW-0238">DNA-binding</keyword>
<keyword evidence="15" id="KW-1185">Reference proteome</keyword>
<dbReference type="GO" id="GO:0003677">
    <property type="term" value="F:DNA binding"/>
    <property type="evidence" value="ECO:0007669"/>
    <property type="project" value="UniProtKB-KW"/>
</dbReference>
<comment type="similarity">
    <text evidence="3">Belongs to the RTT106 family.</text>
</comment>
<evidence type="ECO:0000256" key="9">
    <source>
        <dbReference type="ARBA" id="ARBA00023163"/>
    </source>
</evidence>
<evidence type="ECO:0000256" key="4">
    <source>
        <dbReference type="ARBA" id="ARBA00017355"/>
    </source>
</evidence>
<comment type="subcellular location">
    <subcellularLocation>
        <location evidence="2">Chromosome</location>
    </subcellularLocation>
    <subcellularLocation>
        <location evidence="1">Nucleus</location>
    </subcellularLocation>
</comment>
<evidence type="ECO:0000313" key="14">
    <source>
        <dbReference type="EMBL" id="CCE88701.1"/>
    </source>
</evidence>
<dbReference type="OMA" id="TRLTFNV"/>
<feature type="compositionally biased region" description="Polar residues" evidence="12">
    <location>
        <begin position="54"/>
        <end position="66"/>
    </location>
</feature>
<dbReference type="Pfam" id="PF18469">
    <property type="entry name" value="PH_18"/>
    <property type="match status" value="1"/>
</dbReference>
<dbReference type="STRING" id="559304.G8YKW7"/>
<evidence type="ECO:0000256" key="3">
    <source>
        <dbReference type="ARBA" id="ARBA00006159"/>
    </source>
</evidence>
<evidence type="ECO:0000256" key="11">
    <source>
        <dbReference type="ARBA" id="ARBA00023242"/>
    </source>
</evidence>
<feature type="compositionally biased region" description="Polar residues" evidence="12">
    <location>
        <begin position="389"/>
        <end position="410"/>
    </location>
</feature>
<evidence type="ECO:0000256" key="7">
    <source>
        <dbReference type="ARBA" id="ARBA00023015"/>
    </source>
</evidence>
<dbReference type="InParanoid" id="G8YKW7"/>
<feature type="region of interest" description="Disordered" evidence="12">
    <location>
        <begin position="53"/>
        <end position="72"/>
    </location>
</feature>
<dbReference type="GO" id="GO:0042393">
    <property type="term" value="F:histone binding"/>
    <property type="evidence" value="ECO:0007669"/>
    <property type="project" value="TreeGrafter"/>
</dbReference>
<dbReference type="Gene3D" id="2.30.29.120">
    <property type="match status" value="1"/>
</dbReference>
<keyword evidence="6" id="KW-0158">Chromosome</keyword>
<keyword evidence="11" id="KW-0539">Nucleus</keyword>
<dbReference type="Proteomes" id="UP000005222">
    <property type="component" value="Chromosome F"/>
</dbReference>
<dbReference type="GO" id="GO:0005634">
    <property type="term" value="C:nucleus"/>
    <property type="evidence" value="ECO:0007669"/>
    <property type="project" value="UniProtKB-SubCell"/>
</dbReference>
<keyword evidence="9" id="KW-0804">Transcription</keyword>
<evidence type="ECO:0000256" key="2">
    <source>
        <dbReference type="ARBA" id="ARBA00004286"/>
    </source>
</evidence>
<evidence type="ECO:0000256" key="8">
    <source>
        <dbReference type="ARBA" id="ARBA00023125"/>
    </source>
</evidence>
<dbReference type="InterPro" id="IPR040993">
    <property type="entry name" value="Rtt106_N"/>
</dbReference>
<dbReference type="Pfam" id="PF08512">
    <property type="entry name" value="Rttp106-like_middle"/>
    <property type="match status" value="1"/>
</dbReference>
<accession>G8YKW7</accession>
<dbReference type="InterPro" id="IPR050454">
    <property type="entry name" value="RTT106/SSRP1_HistChap/FACT"/>
</dbReference>
<dbReference type="InterPro" id="IPR011993">
    <property type="entry name" value="PH-like_dom_sf"/>
</dbReference>
<protein>
    <recommendedName>
        <fullName evidence="4">Histone chaperone RTT106</fullName>
    </recommendedName>
    <alternativeName>
        <fullName evidence="5">Histone chaperone rtt106</fullName>
    </alternativeName>
</protein>
<dbReference type="SUPFAM" id="SSF50729">
    <property type="entry name" value="PH domain-like"/>
    <property type="match status" value="1"/>
</dbReference>
<dbReference type="SMART" id="SM01287">
    <property type="entry name" value="Rtt106"/>
    <property type="match status" value="1"/>
</dbReference>
<evidence type="ECO:0000256" key="5">
    <source>
        <dbReference type="ARBA" id="ARBA00018462"/>
    </source>
</evidence>
<sequence length="465" mass="51525">MSGNSEWINKLPSELQQEVTGFIQKEPASKELFDKLYAYLASSLEDEARKRKISANSDIKSENATPSPGMVDVKTESGGINEQEIIFELPQISFQSPVRKKLSLIFHLTLGSNGQPEPLLSIASPVTYVPEFTIRDLSSSIRLCVLLPILGNSTTASKKNIGLLCFWIKDSAVENVSKNDPIICQVNFDTAKKQLIKTGKIPAEAETKINALNAKNENSDGIKPISEAIISFLQRQFQLCGIHLINYLPSLIPTKNQFTLNTDSGLALSKNANSQNDLVIIEAYKGAKDGSLAFLASNEYNPPFIIFGFKKPILVFEVSSIKHISYSNITRLTFSLSITVSNEKKDSKVETIEFGMLDQKYFQIIDDFTKRLGINDDSFNAELKEKVTTENGENTAQNDNGTSPNQQPAVNDSDDEDEDGTYQAGMEQEEEGSDVPEEYDSNAESEEDEDNKDGESQDILQKSEE</sequence>
<feature type="domain" description="Histone chaperone RTT106/FACT complex subunit SPT16-like middle" evidence="13">
    <location>
        <begin position="278"/>
        <end position="379"/>
    </location>
</feature>
<dbReference type="eggNOG" id="ENOG502R9PE">
    <property type="taxonomic scope" value="Eukaryota"/>
</dbReference>
<feature type="region of interest" description="Disordered" evidence="12">
    <location>
        <begin position="388"/>
        <end position="465"/>
    </location>
</feature>
<evidence type="ECO:0000259" key="13">
    <source>
        <dbReference type="SMART" id="SM01287"/>
    </source>
</evidence>
<dbReference type="OrthoDB" id="75754at2759"/>
<feature type="compositionally biased region" description="Acidic residues" evidence="12">
    <location>
        <begin position="427"/>
        <end position="452"/>
    </location>
</feature>
<evidence type="ECO:0000256" key="10">
    <source>
        <dbReference type="ARBA" id="ARBA00023186"/>
    </source>
</evidence>
<evidence type="ECO:0000256" key="6">
    <source>
        <dbReference type="ARBA" id="ARBA00022454"/>
    </source>
</evidence>
<evidence type="ECO:0000256" key="1">
    <source>
        <dbReference type="ARBA" id="ARBA00004123"/>
    </source>
</evidence>
<dbReference type="PANTHER" id="PTHR45849:SF3">
    <property type="entry name" value="HISTONE CHAPERONE RTT106"/>
    <property type="match status" value="1"/>
</dbReference>
<dbReference type="Pfam" id="PF18215">
    <property type="entry name" value="Rtt106_N"/>
    <property type="match status" value="1"/>
</dbReference>
<dbReference type="CDD" id="cd11604">
    <property type="entry name" value="RTT106_N"/>
    <property type="match status" value="1"/>
</dbReference>
<dbReference type="GO" id="GO:0031491">
    <property type="term" value="F:nucleosome binding"/>
    <property type="evidence" value="ECO:0007669"/>
    <property type="project" value="TreeGrafter"/>
</dbReference>
<proteinExistence type="inferred from homology"/>
<dbReference type="InterPro" id="IPR040770">
    <property type="entry name" value="Rtt106_PH"/>
</dbReference>
<evidence type="ECO:0000313" key="15">
    <source>
        <dbReference type="Proteomes" id="UP000005222"/>
    </source>
</evidence>
<dbReference type="AlphaFoldDB" id="G8YKW7"/>
<dbReference type="InterPro" id="IPR013719">
    <property type="entry name" value="RTT106/SPT16-like_middle_dom"/>
</dbReference>
<dbReference type="GO" id="GO:0005694">
    <property type="term" value="C:chromosome"/>
    <property type="evidence" value="ECO:0007669"/>
    <property type="project" value="UniProtKB-SubCell"/>
</dbReference>
<evidence type="ECO:0000256" key="12">
    <source>
        <dbReference type="SAM" id="MobiDB-lite"/>
    </source>
</evidence>
<organism evidence="14 15">
    <name type="scientific">Pichia sorbitophila (strain ATCC MYA-4447 / BCRC 22081 / CBS 7064 / NBRC 10061 / NRRL Y-12695)</name>
    <name type="common">Hybrid yeast</name>
    <dbReference type="NCBI Taxonomy" id="559304"/>
    <lineage>
        <taxon>Eukaryota</taxon>
        <taxon>Fungi</taxon>
        <taxon>Dikarya</taxon>
        <taxon>Ascomycota</taxon>
        <taxon>Saccharomycotina</taxon>
        <taxon>Pichiomycetes</taxon>
        <taxon>Debaryomycetaceae</taxon>
        <taxon>Millerozyma</taxon>
    </lineage>
</organism>
<reference evidence="14 15" key="1">
    <citation type="journal article" date="2012" name="G3 (Bethesda)">
        <title>Pichia sorbitophila, an interspecies yeast hybrid reveals early steps of genome resolution following polyploidization.</title>
        <authorList>
            <person name="Leh Louis V."/>
            <person name="Despons L."/>
            <person name="Friedrich A."/>
            <person name="Martin T."/>
            <person name="Durrens P."/>
            <person name="Casaregola S."/>
            <person name="Neuveglise C."/>
            <person name="Fairhead C."/>
            <person name="Marck C."/>
            <person name="Cruz J.A."/>
            <person name="Straub M.L."/>
            <person name="Kugler V."/>
            <person name="Sacerdot C."/>
            <person name="Uzunov Z."/>
            <person name="Thierry A."/>
            <person name="Weiss S."/>
            <person name="Bleykasten C."/>
            <person name="De Montigny J."/>
            <person name="Jacques N."/>
            <person name="Jung P."/>
            <person name="Lemaire M."/>
            <person name="Mallet S."/>
            <person name="Morel G."/>
            <person name="Richard G.F."/>
            <person name="Sarkar A."/>
            <person name="Savel G."/>
            <person name="Schacherer J."/>
            <person name="Seret M.L."/>
            <person name="Talla E."/>
            <person name="Samson G."/>
            <person name="Jubin C."/>
            <person name="Poulain J."/>
            <person name="Vacherie B."/>
            <person name="Barbe V."/>
            <person name="Pelletier E."/>
            <person name="Sherman D.J."/>
            <person name="Westhof E."/>
            <person name="Weissenbach J."/>
            <person name="Baret P.V."/>
            <person name="Wincker P."/>
            <person name="Gaillardin C."/>
            <person name="Dujon B."/>
            <person name="Souciet J.L."/>
        </authorList>
    </citation>
    <scope>NUCLEOTIDE SEQUENCE [LARGE SCALE GENOMIC DNA]</scope>
    <source>
        <strain evidence="15">ATCC MYA-4447 / BCRC 22081 / CBS 7064 / NBRC 10061 / NRRL Y-12695</strain>
    </source>
</reference>
<keyword evidence="7" id="KW-0805">Transcription regulation</keyword>
<keyword evidence="10" id="KW-0143">Chaperone</keyword>
<gene>
    <name evidence="14" type="primary">Piso0_001478</name>
    <name evidence="14" type="ORF">GNLVRS01_PISO0F07287g</name>
</gene>
<name>G8YKW7_PICSO</name>
<dbReference type="Gene3D" id="2.30.29.30">
    <property type="entry name" value="Pleckstrin-homology domain (PH domain)/Phosphotyrosine-binding domain (PTB)"/>
    <property type="match status" value="1"/>
</dbReference>